<name>A0A512JRY6_9HYPH</name>
<keyword evidence="3" id="KW-1185">Reference proteome</keyword>
<protein>
    <recommendedName>
        <fullName evidence="4">HARP domain-containing protein</fullName>
    </recommendedName>
</protein>
<evidence type="ECO:0008006" key="4">
    <source>
        <dbReference type="Google" id="ProtNLM"/>
    </source>
</evidence>
<sequence>MHIIRLQGRLDERDGKGRPVASETVQFSATQRETGDGAPGATAAFPYDRMTVERFRAAFPRARWREDLGAWFVPGTTAERRLKAWSGREWTSVLAHADERGRDAFAFDPISSPYLEVTDDLVVRTPYSRTVVDELRTVPWARWDPASKAWRVPFRSFEALCRRWPNIEEAARRAEPGERRKREASRRASPDHADRLAEAAERRRNRYPVPEEALPPLGRVLQTHAGCAVFEAVTGEIVDPSVVERFYPGVKAETGTLIWAVRRRPTHDELVRAWPAREGAGAAEVARGWWQPTIEVLREERRRAASLERGRATRRSRGQGAEAGTGAGR</sequence>
<dbReference type="AlphaFoldDB" id="A0A512JRY6"/>
<reference evidence="2 3" key="1">
    <citation type="submission" date="2019-07" db="EMBL/GenBank/DDBJ databases">
        <title>Whole genome shotgun sequence of Methylobacterium gnaphalii NBRC 107716.</title>
        <authorList>
            <person name="Hosoyama A."/>
            <person name="Uohara A."/>
            <person name="Ohji S."/>
            <person name="Ichikawa N."/>
        </authorList>
    </citation>
    <scope>NUCLEOTIDE SEQUENCE [LARGE SCALE GENOMIC DNA]</scope>
    <source>
        <strain evidence="2 3">NBRC 107716</strain>
    </source>
</reference>
<feature type="region of interest" description="Disordered" evidence="1">
    <location>
        <begin position="305"/>
        <end position="329"/>
    </location>
</feature>
<accession>A0A512JRY6</accession>
<feature type="compositionally biased region" description="Basic and acidic residues" evidence="1">
    <location>
        <begin position="172"/>
        <end position="202"/>
    </location>
</feature>
<evidence type="ECO:0000256" key="1">
    <source>
        <dbReference type="SAM" id="MobiDB-lite"/>
    </source>
</evidence>
<evidence type="ECO:0000313" key="2">
    <source>
        <dbReference type="EMBL" id="GEP12724.1"/>
    </source>
</evidence>
<gene>
    <name evidence="2" type="ORF">MGN01_45690</name>
</gene>
<comment type="caution">
    <text evidence="2">The sequence shown here is derived from an EMBL/GenBank/DDBJ whole genome shotgun (WGS) entry which is preliminary data.</text>
</comment>
<dbReference type="EMBL" id="BJZV01000063">
    <property type="protein sequence ID" value="GEP12724.1"/>
    <property type="molecule type" value="Genomic_DNA"/>
</dbReference>
<proteinExistence type="predicted"/>
<evidence type="ECO:0000313" key="3">
    <source>
        <dbReference type="Proteomes" id="UP000321750"/>
    </source>
</evidence>
<dbReference type="Proteomes" id="UP000321750">
    <property type="component" value="Unassembled WGS sequence"/>
</dbReference>
<organism evidence="2 3">
    <name type="scientific">Methylobacterium gnaphalii</name>
    <dbReference type="NCBI Taxonomy" id="1010610"/>
    <lineage>
        <taxon>Bacteria</taxon>
        <taxon>Pseudomonadati</taxon>
        <taxon>Pseudomonadota</taxon>
        <taxon>Alphaproteobacteria</taxon>
        <taxon>Hyphomicrobiales</taxon>
        <taxon>Methylobacteriaceae</taxon>
        <taxon>Methylobacterium</taxon>
    </lineage>
</organism>
<feature type="region of interest" description="Disordered" evidence="1">
    <location>
        <begin position="172"/>
        <end position="205"/>
    </location>
</feature>